<reference evidence="2" key="1">
    <citation type="submission" date="2017-04" db="EMBL/GenBank/DDBJ databases">
        <authorList>
            <person name="Varghese N."/>
            <person name="Submissions S."/>
        </authorList>
    </citation>
    <scope>NUCLEOTIDE SEQUENCE [LARGE SCALE GENOMIC DNA]</scope>
    <source>
        <strain evidence="2">Dd16</strain>
    </source>
</reference>
<dbReference type="EMBL" id="LT840185">
    <property type="protein sequence ID" value="SMF61570.1"/>
    <property type="molecule type" value="Genomic_DNA"/>
</dbReference>
<proteinExistence type="predicted"/>
<accession>A0A1X7FZM2</accession>
<keyword evidence="2" id="KW-1185">Reference proteome</keyword>
<name>A0A1X7FZM2_9SPHN</name>
<dbReference type="AlphaFoldDB" id="A0A1X7FZM2"/>
<sequence>MAGVPLKTLPNLSPSPRWGGVGVGWRLRKSAFISTATATHDQVAMSPGHGFGLRGNPSLIISPIKGEGFEGASSHVLHPGILR</sequence>
<evidence type="ECO:0000313" key="2">
    <source>
        <dbReference type="Proteomes" id="UP000192934"/>
    </source>
</evidence>
<gene>
    <name evidence="1" type="ORF">SAMN06295910_0562</name>
</gene>
<organism evidence="1 2">
    <name type="scientific">Allosphingosinicella indica</name>
    <dbReference type="NCBI Taxonomy" id="941907"/>
    <lineage>
        <taxon>Bacteria</taxon>
        <taxon>Pseudomonadati</taxon>
        <taxon>Pseudomonadota</taxon>
        <taxon>Alphaproteobacteria</taxon>
        <taxon>Sphingomonadales</taxon>
        <taxon>Sphingomonadaceae</taxon>
        <taxon>Allosphingosinicella</taxon>
    </lineage>
</organism>
<dbReference type="STRING" id="941907.SAMN06295910_0562"/>
<protein>
    <submittedName>
        <fullName evidence="1">Uncharacterized protein</fullName>
    </submittedName>
</protein>
<dbReference type="Proteomes" id="UP000192934">
    <property type="component" value="Chromosome I"/>
</dbReference>
<evidence type="ECO:0000313" key="1">
    <source>
        <dbReference type="EMBL" id="SMF61570.1"/>
    </source>
</evidence>